<organism evidence="1 2">
    <name type="scientific">Rhododendron molle</name>
    <name type="common">Chinese azalea</name>
    <name type="synonym">Azalea mollis</name>
    <dbReference type="NCBI Taxonomy" id="49168"/>
    <lineage>
        <taxon>Eukaryota</taxon>
        <taxon>Viridiplantae</taxon>
        <taxon>Streptophyta</taxon>
        <taxon>Embryophyta</taxon>
        <taxon>Tracheophyta</taxon>
        <taxon>Spermatophyta</taxon>
        <taxon>Magnoliopsida</taxon>
        <taxon>eudicotyledons</taxon>
        <taxon>Gunneridae</taxon>
        <taxon>Pentapetalae</taxon>
        <taxon>asterids</taxon>
        <taxon>Ericales</taxon>
        <taxon>Ericaceae</taxon>
        <taxon>Ericoideae</taxon>
        <taxon>Rhodoreae</taxon>
        <taxon>Rhododendron</taxon>
    </lineage>
</organism>
<proteinExistence type="predicted"/>
<evidence type="ECO:0000313" key="1">
    <source>
        <dbReference type="EMBL" id="KAI8556274.1"/>
    </source>
</evidence>
<accession>A0ACC0NTJ2</accession>
<evidence type="ECO:0000313" key="2">
    <source>
        <dbReference type="Proteomes" id="UP001062846"/>
    </source>
</evidence>
<name>A0ACC0NTJ2_RHOML</name>
<reference evidence="1" key="1">
    <citation type="submission" date="2022-02" db="EMBL/GenBank/DDBJ databases">
        <title>Plant Genome Project.</title>
        <authorList>
            <person name="Zhang R.-G."/>
        </authorList>
    </citation>
    <scope>NUCLEOTIDE SEQUENCE</scope>
    <source>
        <strain evidence="1">AT1</strain>
    </source>
</reference>
<dbReference type="EMBL" id="CM046392">
    <property type="protein sequence ID" value="KAI8556274.1"/>
    <property type="molecule type" value="Genomic_DNA"/>
</dbReference>
<sequence>MRKHQPNTKEFENVFDKKIAFYKTPSSTGSFTPSDSGDSLNISSTSSLALASTSLSSRTLARAHFKLVSHDSTKIRESESLFTNSASSSLRFSHDKSSPTCSNSLTEMKAWRSASSFTSFTLVVNIDSTNKANDSSTPVCIKRLVTENLTKVSL</sequence>
<keyword evidence="2" id="KW-1185">Reference proteome</keyword>
<protein>
    <submittedName>
        <fullName evidence="1">Uncharacterized protein</fullName>
    </submittedName>
</protein>
<gene>
    <name evidence="1" type="ORF">RHMOL_Rhmol05G0239900</name>
</gene>
<comment type="caution">
    <text evidence="1">The sequence shown here is derived from an EMBL/GenBank/DDBJ whole genome shotgun (WGS) entry which is preliminary data.</text>
</comment>
<dbReference type="Proteomes" id="UP001062846">
    <property type="component" value="Chromosome 5"/>
</dbReference>